<dbReference type="Proteomes" id="UP001225576">
    <property type="component" value="Unassembled WGS sequence"/>
</dbReference>
<sequence>MGALYGPLGGLDELPCATTLADTPTGALVLSDTEALSGRVWSQSASVMPNREWAVSVGTARPEAAAILDRIASRQITNARPCVFYSEAALVGNMLDPAGSLMSPHRWSNITPAGSQVLPSRSEHPRWLESGACPPDGGWAHLSNIPVPHERTVTVAVTVSPHVGKQAHFWVDELRMDGSTLRVHKTQTNDADRRLVHTFTTSGETVALTIGVSGAVIIVDPQVTLTDRLVPWSPGAGCLNAYLATVPSREAQAAYIVPNDWGRRSAYSWVIREIGDAHMAHTG</sequence>
<dbReference type="AlphaFoldDB" id="A0AAW6ZGH6"/>
<dbReference type="RefSeq" id="WP_285321617.1">
    <property type="nucleotide sequence ID" value="NZ_JASPDQ010000020.1"/>
</dbReference>
<dbReference type="EMBL" id="JASPDQ010000020">
    <property type="protein sequence ID" value="MDK8602365.1"/>
    <property type="molecule type" value="Genomic_DNA"/>
</dbReference>
<gene>
    <name evidence="1" type="ORF">QP858_07840</name>
</gene>
<comment type="caution">
    <text evidence="1">The sequence shown here is derived from an EMBL/GenBank/DDBJ whole genome shotgun (WGS) entry which is preliminary data.</text>
</comment>
<reference evidence="1" key="1">
    <citation type="submission" date="2023-05" db="EMBL/GenBank/DDBJ databases">
        <title>Genomic Catalog of Human Bladder Bacteria.</title>
        <authorList>
            <person name="Du J."/>
        </authorList>
    </citation>
    <scope>NUCLEOTIDE SEQUENCE</scope>
    <source>
        <strain evidence="1">UMB1304A</strain>
    </source>
</reference>
<evidence type="ECO:0000313" key="2">
    <source>
        <dbReference type="Proteomes" id="UP001225576"/>
    </source>
</evidence>
<evidence type="ECO:0000313" key="1">
    <source>
        <dbReference type="EMBL" id="MDK8602365.1"/>
    </source>
</evidence>
<accession>A0AAW6ZGH6</accession>
<proteinExistence type="predicted"/>
<protein>
    <submittedName>
        <fullName evidence="1">Uncharacterized protein</fullName>
    </submittedName>
</protein>
<organism evidence="1 2">
    <name type="scientific">Trueperella bernardiae</name>
    <dbReference type="NCBI Taxonomy" id="59561"/>
    <lineage>
        <taxon>Bacteria</taxon>
        <taxon>Bacillati</taxon>
        <taxon>Actinomycetota</taxon>
        <taxon>Actinomycetes</taxon>
        <taxon>Actinomycetales</taxon>
        <taxon>Actinomycetaceae</taxon>
        <taxon>Trueperella</taxon>
    </lineage>
</organism>
<name>A0AAW6ZGH6_9ACTO</name>